<keyword evidence="2" id="KW-1133">Transmembrane helix</keyword>
<evidence type="ECO:0008006" key="5">
    <source>
        <dbReference type="Google" id="ProtNLM"/>
    </source>
</evidence>
<feature type="transmembrane region" description="Helical" evidence="2">
    <location>
        <begin position="208"/>
        <end position="230"/>
    </location>
</feature>
<feature type="transmembrane region" description="Helical" evidence="2">
    <location>
        <begin position="48"/>
        <end position="68"/>
    </location>
</feature>
<feature type="transmembrane region" description="Helical" evidence="2">
    <location>
        <begin position="136"/>
        <end position="157"/>
    </location>
</feature>
<dbReference type="AlphaFoldDB" id="A0A9D1RVG5"/>
<dbReference type="SUPFAM" id="SSF81340">
    <property type="entry name" value="Clc chloride channel"/>
    <property type="match status" value="1"/>
</dbReference>
<gene>
    <name evidence="3" type="ORF">H9867_01725</name>
</gene>
<dbReference type="EMBL" id="DXFZ01000022">
    <property type="protein sequence ID" value="HIW95196.1"/>
    <property type="molecule type" value="Genomic_DNA"/>
</dbReference>
<sequence length="291" mass="30144">MRPSPLGRLGVAAAAIAYGAASGAIAGLVFTAMHVAQHGVWHVADQRWMIFPIVVAAGALIAYIGRFIPQQTLAEQAHSAADLRDHHRGRGLLIAASAFVAVVAGGAIGPEAGIIAIVGEMSALVTLRMKEAKLKALLPAVGVGASMGAVWGSPAAGAAYDSDELTPGMALNVVAAAAGFLGFVGVLQLSATPSLRMTTEISMDFTPVMVVGVFLAGILGAAVAFVYRWADNVSTDAMKNLHRRVRHHRGGRATDGCERQADRRDPACGVPRPRRGVHPAVGGRWCWHGGG</sequence>
<keyword evidence="2" id="KW-0812">Transmembrane</keyword>
<dbReference type="InterPro" id="IPR014743">
    <property type="entry name" value="Cl-channel_core"/>
</dbReference>
<reference evidence="3" key="1">
    <citation type="journal article" date="2021" name="PeerJ">
        <title>Extensive microbial diversity within the chicken gut microbiome revealed by metagenomics and culture.</title>
        <authorList>
            <person name="Gilroy R."/>
            <person name="Ravi A."/>
            <person name="Getino M."/>
            <person name="Pursley I."/>
            <person name="Horton D.L."/>
            <person name="Alikhan N.F."/>
            <person name="Baker D."/>
            <person name="Gharbi K."/>
            <person name="Hall N."/>
            <person name="Watson M."/>
            <person name="Adriaenssens E.M."/>
            <person name="Foster-Nyarko E."/>
            <person name="Jarju S."/>
            <person name="Secka A."/>
            <person name="Antonio M."/>
            <person name="Oren A."/>
            <person name="Chaudhuri R.R."/>
            <person name="La Ragione R."/>
            <person name="Hildebrand F."/>
            <person name="Pallen M.J."/>
        </authorList>
    </citation>
    <scope>NUCLEOTIDE SEQUENCE</scope>
    <source>
        <strain evidence="3">4376</strain>
    </source>
</reference>
<name>A0A9D1RVG5_9CORY</name>
<feature type="transmembrane region" description="Helical" evidence="2">
    <location>
        <begin position="169"/>
        <end position="187"/>
    </location>
</feature>
<reference evidence="3" key="2">
    <citation type="submission" date="2021-04" db="EMBL/GenBank/DDBJ databases">
        <authorList>
            <person name="Gilroy R."/>
        </authorList>
    </citation>
    <scope>NUCLEOTIDE SEQUENCE</scope>
    <source>
        <strain evidence="3">4376</strain>
    </source>
</reference>
<evidence type="ECO:0000313" key="3">
    <source>
        <dbReference type="EMBL" id="HIW95196.1"/>
    </source>
</evidence>
<feature type="transmembrane region" description="Helical" evidence="2">
    <location>
        <begin position="12"/>
        <end position="36"/>
    </location>
</feature>
<proteinExistence type="predicted"/>
<evidence type="ECO:0000256" key="2">
    <source>
        <dbReference type="SAM" id="Phobius"/>
    </source>
</evidence>
<dbReference type="Proteomes" id="UP000824189">
    <property type="component" value="Unassembled WGS sequence"/>
</dbReference>
<comment type="caution">
    <text evidence="3">The sequence shown here is derived from an EMBL/GenBank/DDBJ whole genome shotgun (WGS) entry which is preliminary data.</text>
</comment>
<feature type="compositionally biased region" description="Basic and acidic residues" evidence="1">
    <location>
        <begin position="255"/>
        <end position="266"/>
    </location>
</feature>
<protein>
    <recommendedName>
        <fullName evidence="5">Chloride channel protein</fullName>
    </recommendedName>
</protein>
<feature type="region of interest" description="Disordered" evidence="1">
    <location>
        <begin position="249"/>
        <end position="274"/>
    </location>
</feature>
<dbReference type="Gene3D" id="1.10.3080.10">
    <property type="entry name" value="Clc chloride channel"/>
    <property type="match status" value="1"/>
</dbReference>
<evidence type="ECO:0000313" key="4">
    <source>
        <dbReference type="Proteomes" id="UP000824189"/>
    </source>
</evidence>
<keyword evidence="2" id="KW-0472">Membrane</keyword>
<evidence type="ECO:0000256" key="1">
    <source>
        <dbReference type="SAM" id="MobiDB-lite"/>
    </source>
</evidence>
<accession>A0A9D1RVG5</accession>
<feature type="transmembrane region" description="Helical" evidence="2">
    <location>
        <begin position="89"/>
        <end position="106"/>
    </location>
</feature>
<organism evidence="3 4">
    <name type="scientific">Candidatus Corynebacterium gallistercoris</name>
    <dbReference type="NCBI Taxonomy" id="2838530"/>
    <lineage>
        <taxon>Bacteria</taxon>
        <taxon>Bacillati</taxon>
        <taxon>Actinomycetota</taxon>
        <taxon>Actinomycetes</taxon>
        <taxon>Mycobacteriales</taxon>
        <taxon>Corynebacteriaceae</taxon>
        <taxon>Corynebacterium</taxon>
    </lineage>
</organism>